<organism evidence="1 2">
    <name type="scientific">Candidatus Wolfebacteria bacterium GW2011_GWE2_44_13</name>
    <dbReference type="NCBI Taxonomy" id="1619017"/>
    <lineage>
        <taxon>Bacteria</taxon>
        <taxon>Candidatus Wolfeibacteriota</taxon>
    </lineage>
</organism>
<name>A0A0G1H9L2_9BACT</name>
<proteinExistence type="predicted"/>
<protein>
    <submittedName>
        <fullName evidence="1">Uncharacterized protein</fullName>
    </submittedName>
</protein>
<dbReference type="Proteomes" id="UP000034051">
    <property type="component" value="Unassembled WGS sequence"/>
</dbReference>
<reference evidence="1 2" key="1">
    <citation type="journal article" date="2015" name="Nature">
        <title>rRNA introns, odd ribosomes, and small enigmatic genomes across a large radiation of phyla.</title>
        <authorList>
            <person name="Brown C.T."/>
            <person name="Hug L.A."/>
            <person name="Thomas B.C."/>
            <person name="Sharon I."/>
            <person name="Castelle C.J."/>
            <person name="Singh A."/>
            <person name="Wilkins M.J."/>
            <person name="Williams K.H."/>
            <person name="Banfield J.F."/>
        </authorList>
    </citation>
    <scope>NUCLEOTIDE SEQUENCE [LARGE SCALE GENOMIC DNA]</scope>
</reference>
<accession>A0A0G1H9L2</accession>
<dbReference type="EMBL" id="LCHW01000002">
    <property type="protein sequence ID" value="KKT43208.1"/>
    <property type="molecule type" value="Genomic_DNA"/>
</dbReference>
<dbReference type="AlphaFoldDB" id="A0A0G1H9L2"/>
<gene>
    <name evidence="1" type="ORF">UW32_C0002G0069</name>
</gene>
<evidence type="ECO:0000313" key="2">
    <source>
        <dbReference type="Proteomes" id="UP000034051"/>
    </source>
</evidence>
<evidence type="ECO:0000313" key="1">
    <source>
        <dbReference type="EMBL" id="KKT43208.1"/>
    </source>
</evidence>
<sequence length="93" mass="10806">MKKHPVIIEGYDGTFEELGRKVGELRYDKLAEFLLHLENELARQAIADKKRGRPKLANLIEGVELTVKDGKIKTERLFEFCKAFMQEELNNDK</sequence>
<comment type="caution">
    <text evidence="1">The sequence shown here is derived from an EMBL/GenBank/DDBJ whole genome shotgun (WGS) entry which is preliminary data.</text>
</comment>